<gene>
    <name evidence="3" type="ORF">GSF22_09080</name>
</gene>
<reference evidence="3 4" key="1">
    <citation type="submission" date="2019-12" db="EMBL/GenBank/DDBJ databases">
        <title>Whole genome sequencing of endophytic Actinobacterium Micromonospora sp. MPMI6T.</title>
        <authorList>
            <person name="Evv R."/>
            <person name="Podile A.R."/>
        </authorList>
    </citation>
    <scope>NUCLEOTIDE SEQUENCE [LARGE SCALE GENOMIC DNA]</scope>
    <source>
        <strain evidence="3 4">MPMI6</strain>
    </source>
</reference>
<evidence type="ECO:0000259" key="2">
    <source>
        <dbReference type="SMART" id="SM00014"/>
    </source>
</evidence>
<dbReference type="Proteomes" id="UP000823521">
    <property type="component" value="Unassembled WGS sequence"/>
</dbReference>
<dbReference type="PANTHER" id="PTHR14969:SF13">
    <property type="entry name" value="AT30094P"/>
    <property type="match status" value="1"/>
</dbReference>
<name>A0ABS3VNQ6_MICEH</name>
<evidence type="ECO:0000313" key="4">
    <source>
        <dbReference type="Proteomes" id="UP000823521"/>
    </source>
</evidence>
<keyword evidence="1" id="KW-0472">Membrane</keyword>
<dbReference type="Gene3D" id="1.20.144.10">
    <property type="entry name" value="Phosphatidic acid phosphatase type 2/haloperoxidase"/>
    <property type="match status" value="1"/>
</dbReference>
<feature type="domain" description="Phosphatidic acid phosphatase type 2/haloperoxidase" evidence="2">
    <location>
        <begin position="88"/>
        <end position="198"/>
    </location>
</feature>
<feature type="transmembrane region" description="Helical" evidence="1">
    <location>
        <begin position="62"/>
        <end position="81"/>
    </location>
</feature>
<keyword evidence="4" id="KW-1185">Reference proteome</keyword>
<keyword evidence="1" id="KW-0812">Transmembrane</keyword>
<feature type="transmembrane region" description="Helical" evidence="1">
    <location>
        <begin position="158"/>
        <end position="177"/>
    </location>
</feature>
<comment type="caution">
    <text evidence="3">The sequence shown here is derived from an EMBL/GenBank/DDBJ whole genome shotgun (WGS) entry which is preliminary data.</text>
</comment>
<feature type="transmembrane region" description="Helical" evidence="1">
    <location>
        <begin position="7"/>
        <end position="28"/>
    </location>
</feature>
<keyword evidence="1" id="KW-1133">Transmembrane helix</keyword>
<dbReference type="SUPFAM" id="SSF48317">
    <property type="entry name" value="Acid phosphatase/Vanadium-dependent haloperoxidase"/>
    <property type="match status" value="1"/>
</dbReference>
<feature type="transmembrane region" description="Helical" evidence="1">
    <location>
        <begin position="183"/>
        <end position="202"/>
    </location>
</feature>
<dbReference type="InterPro" id="IPR036938">
    <property type="entry name" value="PAP2/HPO_sf"/>
</dbReference>
<evidence type="ECO:0000313" key="3">
    <source>
        <dbReference type="EMBL" id="MBO4206159.1"/>
    </source>
</evidence>
<accession>A0ABS3VNQ6</accession>
<dbReference type="SMART" id="SM00014">
    <property type="entry name" value="acidPPc"/>
    <property type="match status" value="1"/>
</dbReference>
<dbReference type="Pfam" id="PF01569">
    <property type="entry name" value="PAP2"/>
    <property type="match status" value="1"/>
</dbReference>
<organism evidence="3 4">
    <name type="scientific">Micromonospora echinofusca</name>
    <dbReference type="NCBI Taxonomy" id="47858"/>
    <lineage>
        <taxon>Bacteria</taxon>
        <taxon>Bacillati</taxon>
        <taxon>Actinomycetota</taxon>
        <taxon>Actinomycetes</taxon>
        <taxon>Micromonosporales</taxon>
        <taxon>Micromonosporaceae</taxon>
        <taxon>Micromonospora</taxon>
    </lineage>
</organism>
<protein>
    <submittedName>
        <fullName evidence="3">Phosphatase PAP2 family protein</fullName>
    </submittedName>
</protein>
<feature type="transmembrane region" description="Helical" evidence="1">
    <location>
        <begin position="88"/>
        <end position="109"/>
    </location>
</feature>
<sequence>MVARLPLVVPLVAGVAFVVLLLLVGTGWPPLERADTAVSEALRSYGTDRPGLIDVLRVATDIAATWAYLLTGAVATLGLLARRQRRPALFCAIVTAVVPLLWGLAHWLLHRPRPVDGFVVVDSNGFPSGHTSNAAAAALVAVLLLWPRLGPTGRAVTVAVAAGVAGFVAATRFMLLAHWPTDVLGGWLLALTVVPLAAHAVTRQPSPA</sequence>
<dbReference type="RefSeq" id="WP_208812829.1">
    <property type="nucleotide sequence ID" value="NZ_WVUH01000053.1"/>
</dbReference>
<feature type="non-terminal residue" evidence="3">
    <location>
        <position position="208"/>
    </location>
</feature>
<dbReference type="InterPro" id="IPR000326">
    <property type="entry name" value="PAP2/HPO"/>
</dbReference>
<proteinExistence type="predicted"/>
<dbReference type="EMBL" id="WVUH01000053">
    <property type="protein sequence ID" value="MBO4206159.1"/>
    <property type="molecule type" value="Genomic_DNA"/>
</dbReference>
<evidence type="ECO:0000256" key="1">
    <source>
        <dbReference type="SAM" id="Phobius"/>
    </source>
</evidence>
<dbReference type="PANTHER" id="PTHR14969">
    <property type="entry name" value="SPHINGOSINE-1-PHOSPHATE PHOSPHOHYDROLASE"/>
    <property type="match status" value="1"/>
</dbReference>